<reference evidence="3" key="1">
    <citation type="submission" date="2019-02" db="EMBL/GenBank/DDBJ databases">
        <title>Draft genome sequence of Dolichospermum planctonicum NIES-80.</title>
        <authorList>
            <person name="Yamaguchi H."/>
            <person name="Suzuki S."/>
            <person name="Kawachi M."/>
        </authorList>
    </citation>
    <scope>NUCLEOTIDE SEQUENCE [LARGE SCALE GENOMIC DNA]</scope>
    <source>
        <strain evidence="3">NIES-80</strain>
    </source>
</reference>
<protein>
    <submittedName>
        <fullName evidence="2">Transposase</fullName>
    </submittedName>
</protein>
<evidence type="ECO:0000313" key="2">
    <source>
        <dbReference type="EMBL" id="GCL42620.1"/>
    </source>
</evidence>
<organism evidence="2 3">
    <name type="scientific">Dolichospermum planctonicum</name>
    <dbReference type="NCBI Taxonomy" id="136072"/>
    <lineage>
        <taxon>Bacteria</taxon>
        <taxon>Bacillati</taxon>
        <taxon>Cyanobacteriota</taxon>
        <taxon>Cyanophyceae</taxon>
        <taxon>Nostocales</taxon>
        <taxon>Aphanizomenonaceae</taxon>
        <taxon>Dolichospermum</taxon>
    </lineage>
</organism>
<dbReference type="AlphaFoldDB" id="A0A480ABY1"/>
<evidence type="ECO:0000313" key="3">
    <source>
        <dbReference type="Proteomes" id="UP000299367"/>
    </source>
</evidence>
<feature type="domain" description="Probable transposase IS891/IS1136/IS1341" evidence="1">
    <location>
        <begin position="60"/>
        <end position="107"/>
    </location>
</feature>
<sequence length="108" mass="12880">MWVEYKTGWKLLEDRKHINFTDKCGIGQLKLIGTWDLHFYQINQIKRIRIVKRSDGYYVQFCIDAERNIEIKPTNKTIGLDVGLNSFYTDYQGDKVDNPRYLRKSEKS</sequence>
<dbReference type="EMBL" id="BJCF01000023">
    <property type="protein sequence ID" value="GCL42620.1"/>
    <property type="molecule type" value="Genomic_DNA"/>
</dbReference>
<dbReference type="Pfam" id="PF01385">
    <property type="entry name" value="OrfB_IS605"/>
    <property type="match status" value="1"/>
</dbReference>
<evidence type="ECO:0000259" key="1">
    <source>
        <dbReference type="Pfam" id="PF01385"/>
    </source>
</evidence>
<dbReference type="Proteomes" id="UP000299367">
    <property type="component" value="Unassembled WGS sequence"/>
</dbReference>
<gene>
    <name evidence="2" type="ORF">NIES80_23270</name>
</gene>
<name>A0A480ABY1_9CYAN</name>
<comment type="caution">
    <text evidence="2">The sequence shown here is derived from an EMBL/GenBank/DDBJ whole genome shotgun (WGS) entry which is preliminary data.</text>
</comment>
<dbReference type="InterPro" id="IPR001959">
    <property type="entry name" value="Transposase"/>
</dbReference>
<accession>A0A480ABY1</accession>
<proteinExistence type="predicted"/>